<accession>A0A916IRV1</accession>
<sequence>MYSWGRSVRSDCALLALPCRTEELPPLPDFAGSYLPFGNGRSYGDSCLNTGGALLSTHGLDRFIAFDPGSGILCCESGVQLAEISRLMVPRGWFLPVTPGTRFVTIGGAIANDVHGKNHHGQGTFGCHVLRFMLRRSDGAEWLCSPDENPDWFSATIGGLGLTGLILWAEIQLRRIENPWIVSEAERFSHIDEFFELSESGTSYEYKVAWLDCSGPGRRMGRGIFTRADHAPAGFRREGAARAKRPAAVGFTPPFSLVNTWSVRAFNSLYFHRAGNEAVSASGHCESYFYPLDHVRHWNRIYGPRGFYQYQCVVPSDGQGREAVAELLRLIAGSGMASFLAVLKQFGDRPSPGLLSFPQPGTTLALDFPNRGEALHRLFASLDAVVMAVRGRLYPAKDARMPGNVFRAGYPQWHRFSSYIDPAFSSSFWRRVMEDE</sequence>
<dbReference type="InterPro" id="IPR006094">
    <property type="entry name" value="Oxid_FAD_bind_N"/>
</dbReference>
<dbReference type="AlphaFoldDB" id="A0A916IRV1"/>
<name>A0A916IRV1_9BURK</name>
<dbReference type="RefSeq" id="WP_230426838.1">
    <property type="nucleotide sequence ID" value="NZ_CAJPUY010000007.1"/>
</dbReference>
<keyword evidence="1" id="KW-0285">Flavoprotein</keyword>
<dbReference type="PROSITE" id="PS51387">
    <property type="entry name" value="FAD_PCMH"/>
    <property type="match status" value="1"/>
</dbReference>
<evidence type="ECO:0000256" key="1">
    <source>
        <dbReference type="ARBA" id="ARBA00022827"/>
    </source>
</evidence>
<dbReference type="SUPFAM" id="SSF56176">
    <property type="entry name" value="FAD-binding/transporter-associated domain-like"/>
    <property type="match status" value="1"/>
</dbReference>
<dbReference type="InterPro" id="IPR010031">
    <property type="entry name" value="FAD_lactone_oxidase-like"/>
</dbReference>
<organism evidence="3 4">
    <name type="scientific">Cupriavidus yeoncheonensis</name>
    <dbReference type="NCBI Taxonomy" id="1462994"/>
    <lineage>
        <taxon>Bacteria</taxon>
        <taxon>Pseudomonadati</taxon>
        <taxon>Pseudomonadota</taxon>
        <taxon>Betaproteobacteria</taxon>
        <taxon>Burkholderiales</taxon>
        <taxon>Burkholderiaceae</taxon>
        <taxon>Cupriavidus</taxon>
    </lineage>
</organism>
<dbReference type="Proteomes" id="UP000672934">
    <property type="component" value="Unassembled WGS sequence"/>
</dbReference>
<keyword evidence="3" id="KW-0560">Oxidoreductase</keyword>
<dbReference type="GO" id="GO:0016899">
    <property type="term" value="F:oxidoreductase activity, acting on the CH-OH group of donors, oxygen as acceptor"/>
    <property type="evidence" value="ECO:0007669"/>
    <property type="project" value="InterPro"/>
</dbReference>
<dbReference type="EC" id="1.1.98.3" evidence="3"/>
<dbReference type="Pfam" id="PF01565">
    <property type="entry name" value="FAD_binding_4"/>
    <property type="match status" value="1"/>
</dbReference>
<evidence type="ECO:0000313" key="3">
    <source>
        <dbReference type="EMBL" id="CAG2140163.1"/>
    </source>
</evidence>
<proteinExistence type="predicted"/>
<feature type="domain" description="FAD-binding PCMH-type" evidence="2">
    <location>
        <begin position="8"/>
        <end position="176"/>
    </location>
</feature>
<protein>
    <submittedName>
        <fullName evidence="3">Decaprenylphosphoryl-beta-D-ribose oxidase</fullName>
        <ecNumber evidence="3">1.1.98.3</ecNumber>
    </submittedName>
</protein>
<evidence type="ECO:0000259" key="2">
    <source>
        <dbReference type="PROSITE" id="PS51387"/>
    </source>
</evidence>
<evidence type="ECO:0000313" key="4">
    <source>
        <dbReference type="Proteomes" id="UP000672934"/>
    </source>
</evidence>
<dbReference type="InterPro" id="IPR016166">
    <property type="entry name" value="FAD-bd_PCMH"/>
</dbReference>
<dbReference type="Gene3D" id="3.30.465.10">
    <property type="match status" value="1"/>
</dbReference>
<gene>
    <name evidence="3" type="primary">dprE1</name>
    <name evidence="3" type="ORF">LMG31506_02203</name>
</gene>
<dbReference type="PANTHER" id="PTHR43762:SF1">
    <property type="entry name" value="D-ARABINONO-1,4-LACTONE OXIDASE"/>
    <property type="match status" value="1"/>
</dbReference>
<comment type="caution">
    <text evidence="3">The sequence shown here is derived from an EMBL/GenBank/DDBJ whole genome shotgun (WGS) entry which is preliminary data.</text>
</comment>
<dbReference type="EMBL" id="CAJPUY010000007">
    <property type="protein sequence ID" value="CAG2140163.1"/>
    <property type="molecule type" value="Genomic_DNA"/>
</dbReference>
<reference evidence="3" key="1">
    <citation type="submission" date="2021-03" db="EMBL/GenBank/DDBJ databases">
        <authorList>
            <person name="Peeters C."/>
        </authorList>
    </citation>
    <scope>NUCLEOTIDE SEQUENCE</scope>
    <source>
        <strain evidence="3">LMG 31506</strain>
    </source>
</reference>
<keyword evidence="1" id="KW-0274">FAD</keyword>
<dbReference type="GO" id="GO:0071949">
    <property type="term" value="F:FAD binding"/>
    <property type="evidence" value="ECO:0007669"/>
    <property type="project" value="InterPro"/>
</dbReference>
<keyword evidence="4" id="KW-1185">Reference proteome</keyword>
<dbReference type="InterPro" id="IPR036318">
    <property type="entry name" value="FAD-bd_PCMH-like_sf"/>
</dbReference>
<dbReference type="PANTHER" id="PTHR43762">
    <property type="entry name" value="L-GULONOLACTONE OXIDASE"/>
    <property type="match status" value="1"/>
</dbReference>
<dbReference type="InterPro" id="IPR016169">
    <property type="entry name" value="FAD-bd_PCMH_sub2"/>
</dbReference>